<dbReference type="Pfam" id="PF22504">
    <property type="entry name" value="DUF6993"/>
    <property type="match status" value="1"/>
</dbReference>
<dbReference type="InterPro" id="IPR054262">
    <property type="entry name" value="DUF6993"/>
</dbReference>
<dbReference type="Proteomes" id="UP001500596">
    <property type="component" value="Unassembled WGS sequence"/>
</dbReference>
<proteinExistence type="predicted"/>
<protein>
    <recommendedName>
        <fullName evidence="1">DUF6993 domain-containing protein</fullName>
    </recommendedName>
</protein>
<accession>A0ABN2GQF2</accession>
<sequence length="190" mass="19503">MPRRPECHPDIRRPSAPRAAIGKVSLRRRATGAPVPAILLAGLIALSGCTPAGQDAEPLTTTAVETATPSASPSPGEPTGPVLIPDGTAEDNLPLFSSIVAAVWATPQQVTGQAYVDALVAAGFDKAAMQLTPDRSTVGNPAESIQFSVRWGQDCLVGQVGPATGEPVAVIVPVLAEGTCLVGQTRPIDW</sequence>
<comment type="caution">
    <text evidence="2">The sequence shown here is derived from an EMBL/GenBank/DDBJ whole genome shotgun (WGS) entry which is preliminary data.</text>
</comment>
<evidence type="ECO:0000313" key="2">
    <source>
        <dbReference type="EMBL" id="GAA1675053.1"/>
    </source>
</evidence>
<name>A0ABN2GQF2_9MICO</name>
<dbReference type="EMBL" id="BAAAPK010000001">
    <property type="protein sequence ID" value="GAA1675053.1"/>
    <property type="molecule type" value="Genomic_DNA"/>
</dbReference>
<evidence type="ECO:0000313" key="3">
    <source>
        <dbReference type="Proteomes" id="UP001500596"/>
    </source>
</evidence>
<evidence type="ECO:0000259" key="1">
    <source>
        <dbReference type="Pfam" id="PF22504"/>
    </source>
</evidence>
<organism evidence="2 3">
    <name type="scientific">Microbacterium lacus</name>
    <dbReference type="NCBI Taxonomy" id="415217"/>
    <lineage>
        <taxon>Bacteria</taxon>
        <taxon>Bacillati</taxon>
        <taxon>Actinomycetota</taxon>
        <taxon>Actinomycetes</taxon>
        <taxon>Micrococcales</taxon>
        <taxon>Microbacteriaceae</taxon>
        <taxon>Microbacterium</taxon>
    </lineage>
</organism>
<keyword evidence="3" id="KW-1185">Reference proteome</keyword>
<reference evidence="2 3" key="1">
    <citation type="journal article" date="2019" name="Int. J. Syst. Evol. Microbiol.">
        <title>The Global Catalogue of Microorganisms (GCM) 10K type strain sequencing project: providing services to taxonomists for standard genome sequencing and annotation.</title>
        <authorList>
            <consortium name="The Broad Institute Genomics Platform"/>
            <consortium name="The Broad Institute Genome Sequencing Center for Infectious Disease"/>
            <person name="Wu L."/>
            <person name="Ma J."/>
        </authorList>
    </citation>
    <scope>NUCLEOTIDE SEQUENCE [LARGE SCALE GENOMIC DNA]</scope>
    <source>
        <strain evidence="2 3">JCM 15575</strain>
    </source>
</reference>
<dbReference type="RefSeq" id="WP_344053901.1">
    <property type="nucleotide sequence ID" value="NZ_BAAAPK010000001.1"/>
</dbReference>
<feature type="domain" description="DUF6993" evidence="1">
    <location>
        <begin position="101"/>
        <end position="184"/>
    </location>
</feature>
<gene>
    <name evidence="2" type="ORF">GCM10009807_18890</name>
</gene>